<evidence type="ECO:0000256" key="2">
    <source>
        <dbReference type="ARBA" id="ARBA00022576"/>
    </source>
</evidence>
<feature type="non-terminal residue" evidence="6">
    <location>
        <position position="1"/>
    </location>
</feature>
<dbReference type="SUPFAM" id="SSF53383">
    <property type="entry name" value="PLP-dependent transferases"/>
    <property type="match status" value="1"/>
</dbReference>
<dbReference type="GO" id="GO:0030170">
    <property type="term" value="F:pyridoxal phosphate binding"/>
    <property type="evidence" value="ECO:0007669"/>
    <property type="project" value="InterPro"/>
</dbReference>
<comment type="cofactor">
    <cofactor evidence="1">
        <name>pyridoxal 5'-phosphate</name>
        <dbReference type="ChEBI" id="CHEBI:597326"/>
    </cofactor>
</comment>
<keyword evidence="7" id="KW-1185">Reference proteome</keyword>
<dbReference type="PANTHER" id="PTHR42790:SF19">
    <property type="entry name" value="KYNURENINE_ALPHA-AMINOADIPATE AMINOTRANSFERASE, MITOCHONDRIAL"/>
    <property type="match status" value="1"/>
</dbReference>
<evidence type="ECO:0000313" key="6">
    <source>
        <dbReference type="EMBL" id="NKE10992.1"/>
    </source>
</evidence>
<dbReference type="Pfam" id="PF00155">
    <property type="entry name" value="Aminotran_1_2"/>
    <property type="match status" value="1"/>
</dbReference>
<accession>A0A846TZ58</accession>
<dbReference type="GO" id="GO:1901605">
    <property type="term" value="P:alpha-amino acid metabolic process"/>
    <property type="evidence" value="ECO:0007669"/>
    <property type="project" value="TreeGrafter"/>
</dbReference>
<evidence type="ECO:0000259" key="5">
    <source>
        <dbReference type="Pfam" id="PF00155"/>
    </source>
</evidence>
<dbReference type="CDD" id="cd00609">
    <property type="entry name" value="AAT_like"/>
    <property type="match status" value="1"/>
</dbReference>
<dbReference type="InterPro" id="IPR004839">
    <property type="entry name" value="Aminotransferase_I/II_large"/>
</dbReference>
<dbReference type="EMBL" id="JAAVUN010000234">
    <property type="protein sequence ID" value="NKE10992.1"/>
    <property type="molecule type" value="Genomic_DNA"/>
</dbReference>
<reference evidence="6 7" key="1">
    <citation type="submission" date="2020-02" db="EMBL/GenBank/DDBJ databases">
        <authorList>
            <person name="Sun Q."/>
        </authorList>
    </citation>
    <scope>NUCLEOTIDE SEQUENCE [LARGE SCALE GENOMIC DNA]</scope>
    <source>
        <strain evidence="6 7">YIM 13062</strain>
    </source>
</reference>
<proteinExistence type="predicted"/>
<evidence type="ECO:0000313" key="7">
    <source>
        <dbReference type="Proteomes" id="UP000521379"/>
    </source>
</evidence>
<feature type="non-terminal residue" evidence="6">
    <location>
        <position position="176"/>
    </location>
</feature>
<sequence length="176" mass="19178">CMPLSRREEIADVLRRTGAILVEDDPYGELRFSGEFIPQICALPGLAHQSLLLNSISKIMAPGIRVGWIRGEGPIMNTLSIAKEAVGLHSSVVDQLAVARYLEAYDVDEHIRTVVQVYKQRRDGMRKELIEILPEGATVTSPDGGMFLWAALGNGIDTTALLPIAVQGGVAFVPRE</sequence>
<dbReference type="Gene3D" id="3.40.640.10">
    <property type="entry name" value="Type I PLP-dependent aspartate aminotransferase-like (Major domain)"/>
    <property type="match status" value="1"/>
</dbReference>
<name>A0A846TZ58_9MICC</name>
<dbReference type="InterPro" id="IPR015424">
    <property type="entry name" value="PyrdxlP-dep_Trfase"/>
</dbReference>
<keyword evidence="4" id="KW-0663">Pyridoxal phosphate</keyword>
<evidence type="ECO:0000256" key="1">
    <source>
        <dbReference type="ARBA" id="ARBA00001933"/>
    </source>
</evidence>
<organism evidence="6 7">
    <name type="scientific">Kocuria subflava</name>
    <dbReference type="NCBI Taxonomy" id="1736139"/>
    <lineage>
        <taxon>Bacteria</taxon>
        <taxon>Bacillati</taxon>
        <taxon>Actinomycetota</taxon>
        <taxon>Actinomycetes</taxon>
        <taxon>Micrococcales</taxon>
        <taxon>Micrococcaceae</taxon>
        <taxon>Kocuria</taxon>
    </lineage>
</organism>
<gene>
    <name evidence="6" type="ORF">GTW58_13925</name>
</gene>
<dbReference type="InterPro" id="IPR015422">
    <property type="entry name" value="PyrdxlP-dep_Trfase_small"/>
</dbReference>
<dbReference type="GO" id="GO:0008483">
    <property type="term" value="F:transaminase activity"/>
    <property type="evidence" value="ECO:0007669"/>
    <property type="project" value="UniProtKB-KW"/>
</dbReference>
<evidence type="ECO:0000256" key="4">
    <source>
        <dbReference type="ARBA" id="ARBA00022898"/>
    </source>
</evidence>
<protein>
    <submittedName>
        <fullName evidence="6">PLP-dependent aminotransferase family protein</fullName>
    </submittedName>
</protein>
<keyword evidence="2 6" id="KW-0032">Aminotransferase</keyword>
<dbReference type="PANTHER" id="PTHR42790">
    <property type="entry name" value="AMINOTRANSFERASE"/>
    <property type="match status" value="1"/>
</dbReference>
<dbReference type="RefSeq" id="WP_168023646.1">
    <property type="nucleotide sequence ID" value="NZ_JAAVUN010000234.1"/>
</dbReference>
<feature type="domain" description="Aminotransferase class I/classII large" evidence="5">
    <location>
        <begin position="6"/>
        <end position="153"/>
    </location>
</feature>
<dbReference type="Gene3D" id="3.90.1150.10">
    <property type="entry name" value="Aspartate Aminotransferase, domain 1"/>
    <property type="match status" value="1"/>
</dbReference>
<keyword evidence="3 6" id="KW-0808">Transferase</keyword>
<dbReference type="AlphaFoldDB" id="A0A846TZ58"/>
<dbReference type="InterPro" id="IPR050859">
    <property type="entry name" value="Class-I_PLP-dep_aminotransf"/>
</dbReference>
<dbReference type="InterPro" id="IPR015421">
    <property type="entry name" value="PyrdxlP-dep_Trfase_major"/>
</dbReference>
<dbReference type="Proteomes" id="UP000521379">
    <property type="component" value="Unassembled WGS sequence"/>
</dbReference>
<evidence type="ECO:0000256" key="3">
    <source>
        <dbReference type="ARBA" id="ARBA00022679"/>
    </source>
</evidence>
<comment type="caution">
    <text evidence="6">The sequence shown here is derived from an EMBL/GenBank/DDBJ whole genome shotgun (WGS) entry which is preliminary data.</text>
</comment>